<evidence type="ECO:0008006" key="3">
    <source>
        <dbReference type="Google" id="ProtNLM"/>
    </source>
</evidence>
<accession>A0A8S1B9Y3</accession>
<name>A0A8S1B9Y3_ARCPL</name>
<proteinExistence type="predicted"/>
<dbReference type="AlphaFoldDB" id="A0A8S1B9Y3"/>
<gene>
    <name evidence="1" type="ORF">APLA_LOCUS16270</name>
</gene>
<comment type="caution">
    <text evidence="1">The sequence shown here is derived from an EMBL/GenBank/DDBJ whole genome shotgun (WGS) entry which is preliminary data.</text>
</comment>
<dbReference type="EMBL" id="CADEBD010000641">
    <property type="protein sequence ID" value="CAB3258627.1"/>
    <property type="molecule type" value="Genomic_DNA"/>
</dbReference>
<dbReference type="OrthoDB" id="427960at2759"/>
<protein>
    <recommendedName>
        <fullName evidence="3">Gag-like protein</fullName>
    </recommendedName>
</protein>
<evidence type="ECO:0000313" key="1">
    <source>
        <dbReference type="EMBL" id="CAB3258627.1"/>
    </source>
</evidence>
<sequence>MEAYKKQQHIYTAMSSDQLLQGLMNMFEEIPSKILEYPQMRRDIKQFLEERADKGIKVAFELSSRIQRLEAEGQAAGAPSRTALSDGHEDVLKRLGEMEAALTQRINEMEQTIQTDLQGLDVSADVRGSDLRGRIDDKLGETKAAVERKTEEVGERTFGLLKRLAVDIAEDVDVAKKERKEILEVTKGLMSVNLAPVPVQAPKSYASVAAAKPAYRPALHSMAVTSEGGQETADEVLARVKRAVDARNTGLKINKARKAKNQTVILGCDTVEQMERLKERIESRGEGLQVAPMKNKNPLIILKDVYVDGEDEDLLKALHAQNREIFMGLPEQDAEISIKYKKRTKNPNAKHVILQVRPNVWRRMTEAGALYLDLQRVRVEDQSPVIQCTRCLAFGHGRKFCTESVDRCSHCGGPHLREKCTELIAGNEPQCCNCSHSGLRKTDHNAFSVECPVRKKWDYLARANTAYA</sequence>
<dbReference type="Proteomes" id="UP000494256">
    <property type="component" value="Unassembled WGS sequence"/>
</dbReference>
<evidence type="ECO:0000313" key="2">
    <source>
        <dbReference type="Proteomes" id="UP000494256"/>
    </source>
</evidence>
<reference evidence="1 2" key="1">
    <citation type="submission" date="2020-04" db="EMBL/GenBank/DDBJ databases">
        <authorList>
            <person name="Wallbank WR R."/>
            <person name="Pardo Diaz C."/>
            <person name="Kozak K."/>
            <person name="Martin S."/>
            <person name="Jiggins C."/>
            <person name="Moest M."/>
            <person name="Warren A I."/>
            <person name="Byers J.R.P. K."/>
            <person name="Montejo-Kovacevich G."/>
            <person name="Yen C E."/>
        </authorList>
    </citation>
    <scope>NUCLEOTIDE SEQUENCE [LARGE SCALE GENOMIC DNA]</scope>
</reference>
<organism evidence="1 2">
    <name type="scientific">Arctia plantaginis</name>
    <name type="common">Wood tiger moth</name>
    <name type="synonym">Phalaena plantaginis</name>
    <dbReference type="NCBI Taxonomy" id="874455"/>
    <lineage>
        <taxon>Eukaryota</taxon>
        <taxon>Metazoa</taxon>
        <taxon>Ecdysozoa</taxon>
        <taxon>Arthropoda</taxon>
        <taxon>Hexapoda</taxon>
        <taxon>Insecta</taxon>
        <taxon>Pterygota</taxon>
        <taxon>Neoptera</taxon>
        <taxon>Endopterygota</taxon>
        <taxon>Lepidoptera</taxon>
        <taxon>Glossata</taxon>
        <taxon>Ditrysia</taxon>
        <taxon>Noctuoidea</taxon>
        <taxon>Erebidae</taxon>
        <taxon>Arctiinae</taxon>
        <taxon>Arctia</taxon>
    </lineage>
</organism>